<feature type="region of interest" description="Disordered" evidence="1">
    <location>
        <begin position="198"/>
        <end position="248"/>
    </location>
</feature>
<feature type="compositionally biased region" description="Polar residues" evidence="1">
    <location>
        <begin position="1"/>
        <end position="12"/>
    </location>
</feature>
<dbReference type="PANTHER" id="PTHR38645">
    <property type="entry name" value="CHROMOSOME 9, WHOLE GENOME SHOTGUN SEQUENCE"/>
    <property type="match status" value="1"/>
</dbReference>
<name>A0ABR4CNH9_9HELO</name>
<sequence length="281" mass="30235">MDSMRSLNTSLPGPTPAAPNTAKHQDPPEQLLTAFKAAALSVTNLYKSAAADQGRARAEGYQDALDELLAFLDKQDIGLSDGEGWRIRRWATERLDGRDSTTPNVESDDEASEKAERGSSPVIQRSQSSSRLPLTSNLTRAVSPVRTESAPPPTIISNSVDSQPNSIPPQATFTFRSPHPYPQDADMVLPDLDMNDNTRAPSHDGSVTSHTSNPASLGLGATRPPRSRHNNHTRVSTRPNGNIGRGAGQKRKINFGEFFDIGNLGQGRDGFGGGGKRGRFL</sequence>
<protein>
    <submittedName>
        <fullName evidence="2">Uncharacterized protein</fullName>
    </submittedName>
</protein>
<feature type="compositionally biased region" description="Polar residues" evidence="1">
    <location>
        <begin position="155"/>
        <end position="175"/>
    </location>
</feature>
<dbReference type="Proteomes" id="UP001595075">
    <property type="component" value="Unassembled WGS sequence"/>
</dbReference>
<evidence type="ECO:0000313" key="2">
    <source>
        <dbReference type="EMBL" id="KAL2071568.1"/>
    </source>
</evidence>
<comment type="caution">
    <text evidence="2">The sequence shown here is derived from an EMBL/GenBank/DDBJ whole genome shotgun (WGS) entry which is preliminary data.</text>
</comment>
<dbReference type="EMBL" id="JAZHXI010000005">
    <property type="protein sequence ID" value="KAL2071568.1"/>
    <property type="molecule type" value="Genomic_DNA"/>
</dbReference>
<gene>
    <name evidence="2" type="ORF">VTL71DRAFT_12803</name>
</gene>
<dbReference type="PANTHER" id="PTHR38645:SF1">
    <property type="entry name" value="YALI0F12243P"/>
    <property type="match status" value="1"/>
</dbReference>
<feature type="compositionally biased region" description="Polar residues" evidence="1">
    <location>
        <begin position="198"/>
        <end position="215"/>
    </location>
</feature>
<reference evidence="2 3" key="1">
    <citation type="journal article" date="2024" name="Commun. Biol.">
        <title>Comparative genomic analysis of thermophilic fungi reveals convergent evolutionary adaptations and gene losses.</title>
        <authorList>
            <person name="Steindorff A.S."/>
            <person name="Aguilar-Pontes M.V."/>
            <person name="Robinson A.J."/>
            <person name="Andreopoulos B."/>
            <person name="LaButti K."/>
            <person name="Kuo A."/>
            <person name="Mondo S."/>
            <person name="Riley R."/>
            <person name="Otillar R."/>
            <person name="Haridas S."/>
            <person name="Lipzen A."/>
            <person name="Grimwood J."/>
            <person name="Schmutz J."/>
            <person name="Clum A."/>
            <person name="Reid I.D."/>
            <person name="Moisan M.C."/>
            <person name="Butler G."/>
            <person name="Nguyen T.T.M."/>
            <person name="Dewar K."/>
            <person name="Conant G."/>
            <person name="Drula E."/>
            <person name="Henrissat B."/>
            <person name="Hansel C."/>
            <person name="Singer S."/>
            <person name="Hutchinson M.I."/>
            <person name="de Vries R.P."/>
            <person name="Natvig D.O."/>
            <person name="Powell A.J."/>
            <person name="Tsang A."/>
            <person name="Grigoriev I.V."/>
        </authorList>
    </citation>
    <scope>NUCLEOTIDE SEQUENCE [LARGE SCALE GENOMIC DNA]</scope>
    <source>
        <strain evidence="2 3">CBS 494.80</strain>
    </source>
</reference>
<accession>A0ABR4CNH9</accession>
<organism evidence="2 3">
    <name type="scientific">Oculimacula yallundae</name>
    <dbReference type="NCBI Taxonomy" id="86028"/>
    <lineage>
        <taxon>Eukaryota</taxon>
        <taxon>Fungi</taxon>
        <taxon>Dikarya</taxon>
        <taxon>Ascomycota</taxon>
        <taxon>Pezizomycotina</taxon>
        <taxon>Leotiomycetes</taxon>
        <taxon>Helotiales</taxon>
        <taxon>Ploettnerulaceae</taxon>
        <taxon>Oculimacula</taxon>
    </lineage>
</organism>
<keyword evidence="3" id="KW-1185">Reference proteome</keyword>
<feature type="region of interest" description="Disordered" evidence="1">
    <location>
        <begin position="97"/>
        <end position="182"/>
    </location>
</feature>
<evidence type="ECO:0000313" key="3">
    <source>
        <dbReference type="Proteomes" id="UP001595075"/>
    </source>
</evidence>
<proteinExistence type="predicted"/>
<feature type="region of interest" description="Disordered" evidence="1">
    <location>
        <begin position="1"/>
        <end position="29"/>
    </location>
</feature>
<evidence type="ECO:0000256" key="1">
    <source>
        <dbReference type="SAM" id="MobiDB-lite"/>
    </source>
</evidence>